<name>X0XCY8_9ZZZZ</name>
<evidence type="ECO:0000256" key="1">
    <source>
        <dbReference type="SAM" id="MobiDB-lite"/>
    </source>
</evidence>
<sequence length="42" mass="4778">MKLYRTHARGLGGQDEKEKEPAVGYEAKVRTTQGCVRHSRAY</sequence>
<protein>
    <submittedName>
        <fullName evidence="2">Uncharacterized protein</fullName>
    </submittedName>
</protein>
<dbReference type="EMBL" id="BARS01041535">
    <property type="protein sequence ID" value="GAG33292.1"/>
    <property type="molecule type" value="Genomic_DNA"/>
</dbReference>
<organism evidence="2">
    <name type="scientific">marine sediment metagenome</name>
    <dbReference type="NCBI Taxonomy" id="412755"/>
    <lineage>
        <taxon>unclassified sequences</taxon>
        <taxon>metagenomes</taxon>
        <taxon>ecological metagenomes</taxon>
    </lineage>
</organism>
<feature type="region of interest" description="Disordered" evidence="1">
    <location>
        <begin position="1"/>
        <end position="23"/>
    </location>
</feature>
<evidence type="ECO:0000313" key="2">
    <source>
        <dbReference type="EMBL" id="GAG33292.1"/>
    </source>
</evidence>
<proteinExistence type="predicted"/>
<dbReference type="AlphaFoldDB" id="X0XCY8"/>
<comment type="caution">
    <text evidence="2">The sequence shown here is derived from an EMBL/GenBank/DDBJ whole genome shotgun (WGS) entry which is preliminary data.</text>
</comment>
<reference evidence="2" key="1">
    <citation type="journal article" date="2014" name="Front. Microbiol.">
        <title>High frequency of phylogenetically diverse reductive dehalogenase-homologous genes in deep subseafloor sedimentary metagenomes.</title>
        <authorList>
            <person name="Kawai M."/>
            <person name="Futagami T."/>
            <person name="Toyoda A."/>
            <person name="Takaki Y."/>
            <person name="Nishi S."/>
            <person name="Hori S."/>
            <person name="Arai W."/>
            <person name="Tsubouchi T."/>
            <person name="Morono Y."/>
            <person name="Uchiyama I."/>
            <person name="Ito T."/>
            <person name="Fujiyama A."/>
            <person name="Inagaki F."/>
            <person name="Takami H."/>
        </authorList>
    </citation>
    <scope>NUCLEOTIDE SEQUENCE</scope>
    <source>
        <strain evidence="2">Expedition CK06-06</strain>
    </source>
</reference>
<gene>
    <name evidence="2" type="ORF">S01H1_63157</name>
</gene>
<accession>X0XCY8</accession>